<dbReference type="EMBL" id="CDMZ01003613">
    <property type="protein sequence ID" value="CEM46995.1"/>
    <property type="molecule type" value="Genomic_DNA"/>
</dbReference>
<protein>
    <submittedName>
        <fullName evidence="2">Uncharacterized protein</fullName>
    </submittedName>
</protein>
<organism evidence="2">
    <name type="scientific">Chromera velia CCMP2878</name>
    <dbReference type="NCBI Taxonomy" id="1169474"/>
    <lineage>
        <taxon>Eukaryota</taxon>
        <taxon>Sar</taxon>
        <taxon>Alveolata</taxon>
        <taxon>Colpodellida</taxon>
        <taxon>Chromeraceae</taxon>
        <taxon>Chromera</taxon>
    </lineage>
</organism>
<dbReference type="VEuPathDB" id="CryptoDB:Cvel_8122"/>
<feature type="region of interest" description="Disordered" evidence="1">
    <location>
        <begin position="109"/>
        <end position="137"/>
    </location>
</feature>
<reference evidence="2" key="1">
    <citation type="submission" date="2014-11" db="EMBL/GenBank/DDBJ databases">
        <authorList>
            <person name="Otto D Thomas"/>
            <person name="Naeem Raeece"/>
        </authorList>
    </citation>
    <scope>NUCLEOTIDE SEQUENCE</scope>
</reference>
<evidence type="ECO:0000256" key="1">
    <source>
        <dbReference type="SAM" id="MobiDB-lite"/>
    </source>
</evidence>
<sequence length="137" mass="15208">MSECRVAKNDMETAAASRVVPVAKGEEGFLTGDVITSPPKKKEVLMASKSLPMLHNQTLKTDHPLYSQLPAPRSDLFKKVTTESSRKPPLHDNAAKLWFKQPVYYEESLQRDGPTGPWNRRASEQPVGRSVGRSGFS</sequence>
<name>A0A0G4HRQ2_9ALVE</name>
<accession>A0A0G4HRQ2</accession>
<dbReference type="AlphaFoldDB" id="A0A0G4HRQ2"/>
<proteinExistence type="predicted"/>
<evidence type="ECO:0000313" key="2">
    <source>
        <dbReference type="EMBL" id="CEM46995.1"/>
    </source>
</evidence>
<gene>
    <name evidence="2" type="ORF">Cvel_8122</name>
</gene>